<organism evidence="1">
    <name type="scientific">uncultured Desulfobacterium sp</name>
    <dbReference type="NCBI Taxonomy" id="201089"/>
    <lineage>
        <taxon>Bacteria</taxon>
        <taxon>Pseudomonadati</taxon>
        <taxon>Thermodesulfobacteriota</taxon>
        <taxon>Desulfobacteria</taxon>
        <taxon>Desulfobacterales</taxon>
        <taxon>Desulfobacteriaceae</taxon>
        <taxon>Desulfobacterium</taxon>
        <taxon>environmental samples</taxon>
    </lineage>
</organism>
<dbReference type="AlphaFoldDB" id="A0A445MW60"/>
<reference evidence="1" key="1">
    <citation type="submission" date="2018-01" db="EMBL/GenBank/DDBJ databases">
        <authorList>
            <person name="Regsiter A."/>
            <person name="William W."/>
        </authorList>
    </citation>
    <scope>NUCLEOTIDE SEQUENCE</scope>
    <source>
        <strain evidence="1">TRIP AH-1</strain>
    </source>
</reference>
<evidence type="ECO:0000313" key="1">
    <source>
        <dbReference type="EMBL" id="SPD73591.1"/>
    </source>
</evidence>
<sequence>MIKNAIIALLLLIITCMGLIYLKGQNIRDSDVVYSVPDLRLSKDETITSADICVETAVIKSIRNIPPGWTFSLELDPPPNPRLVGTITVGAAALESSKELPSIELGRYVKDLAPGSAKATIEITKYPVTNDKPRKVTIDLIRGT</sequence>
<protein>
    <submittedName>
        <fullName evidence="1">Uncharacterized protein</fullName>
    </submittedName>
</protein>
<name>A0A445MW60_9BACT</name>
<dbReference type="EMBL" id="OJIN01000102">
    <property type="protein sequence ID" value="SPD73591.1"/>
    <property type="molecule type" value="Genomic_DNA"/>
</dbReference>
<gene>
    <name evidence="1" type="ORF">PITCH_A1900007</name>
</gene>
<accession>A0A445MW60</accession>
<proteinExistence type="predicted"/>